<feature type="domain" description="Beta-galactosidase trimerisation" evidence="8">
    <location>
        <begin position="396"/>
        <end position="470"/>
    </location>
</feature>
<proteinExistence type="inferred from homology"/>
<evidence type="ECO:0000259" key="8">
    <source>
        <dbReference type="Pfam" id="PF08532"/>
    </source>
</evidence>
<dbReference type="InterPro" id="IPR013529">
    <property type="entry name" value="Glyco_hydro_42_N"/>
</dbReference>
<feature type="compositionally biased region" description="Basic residues" evidence="6">
    <location>
        <begin position="649"/>
        <end position="660"/>
    </location>
</feature>
<evidence type="ECO:0000256" key="5">
    <source>
        <dbReference type="ARBA" id="ARBA00023295"/>
    </source>
</evidence>
<evidence type="ECO:0000256" key="3">
    <source>
        <dbReference type="ARBA" id="ARBA00012756"/>
    </source>
</evidence>
<evidence type="ECO:0000313" key="10">
    <source>
        <dbReference type="Proteomes" id="UP001499930"/>
    </source>
</evidence>
<dbReference type="Gene3D" id="3.20.20.80">
    <property type="entry name" value="Glycosidases"/>
    <property type="match status" value="1"/>
</dbReference>
<feature type="domain" description="Glycoside hydrolase family 42 N-terminal" evidence="7">
    <location>
        <begin position="16"/>
        <end position="384"/>
    </location>
</feature>
<dbReference type="Gene3D" id="3.40.50.880">
    <property type="match status" value="1"/>
</dbReference>
<sequence length="750" mass="83502">MAGYPVLPEGIAYGGDYNPEQWPEEVWREDVRLMREAGVNLVSLGIFTWSQLEPAEGVHDFGKLDRIIDLLDGAGVKVDLATPTSSPPAWFRTAYPASRLVDREGHVIAGGSRHSFCPSSPEYAAASERIAGRLAARYAAHPAVVMWHVHNEYGWANARCYCETSAAAFREWLRERHGDVAALNAAWGTTFWGLTYGSFEEVEPPRLGPAGQLTALQLDYARFSVDAHIANFRRERDAVRRFGALPVTTNFMIPNCEPMDYWRWAGEVDVVSNDHYLDAGRADGHIELAMAADLTRSVAGGRPWMLMEHSTGAVNWQPRNLAKRPGEMRRNSLAHVARGSDSVLFFQWRASRHGAEKFHSAMLPHAGTDSGLWRDVVALGAELRGLAGVRGSRVEAEVALVWDWESYWALELEWRPSVDLRFRERVEAFYEALWREHVTVDFVHPSADLSAYRLVVAPSSYLLTEASGKKPAPLRRGRRSPGRLVLLRDRRRERHHPPGRPPRRAARRARPVGGGVPPPAGERHRRCRRRGRGWGRGFRRRRRGPDEHPDEHPDERPDLVGADPPRRGARRGRLHLRAGRGPPRGDPPRAGSGHCLVRRDRPRPGPRPDPRPDPGRGPRPGLGPDPRRGSRLGLRPDPRSGVRPGPHPGSRRGLRFRRGRGPAGAAARGARPRGGLPPAWPARHPRTGAPGPPPVPAQPRRPAGHGPGGERHRPPRRGAAHRIGDRTGRRRRGRRARREHMISPAAAPAT</sequence>
<feature type="compositionally biased region" description="Basic residues" evidence="6">
    <location>
        <begin position="523"/>
        <end position="543"/>
    </location>
</feature>
<gene>
    <name evidence="9" type="ORF">GCM10017559_42510</name>
</gene>
<feature type="region of interest" description="Disordered" evidence="6">
    <location>
        <begin position="466"/>
        <end position="750"/>
    </location>
</feature>
<comment type="catalytic activity">
    <reaction evidence="1">
        <text>Hydrolysis of terminal non-reducing beta-D-galactose residues in beta-D-galactosides.</text>
        <dbReference type="EC" id="3.2.1.23"/>
    </reaction>
</comment>
<evidence type="ECO:0000259" key="7">
    <source>
        <dbReference type="Pfam" id="PF02449"/>
    </source>
</evidence>
<dbReference type="EMBL" id="BAAAWD010000011">
    <property type="protein sequence ID" value="GAA3014702.1"/>
    <property type="molecule type" value="Genomic_DNA"/>
</dbReference>
<evidence type="ECO:0000256" key="4">
    <source>
        <dbReference type="ARBA" id="ARBA00022801"/>
    </source>
</evidence>
<comment type="similarity">
    <text evidence="2">Belongs to the glycosyl hydrolase 42 family.</text>
</comment>
<feature type="compositionally biased region" description="Pro residues" evidence="6">
    <location>
        <begin position="690"/>
        <end position="699"/>
    </location>
</feature>
<feature type="compositionally biased region" description="Basic and acidic residues" evidence="6">
    <location>
        <begin position="597"/>
        <end position="616"/>
    </location>
</feature>
<reference evidence="10" key="1">
    <citation type="journal article" date="2019" name="Int. J. Syst. Evol. Microbiol.">
        <title>The Global Catalogue of Microorganisms (GCM) 10K type strain sequencing project: providing services to taxonomists for standard genome sequencing and annotation.</title>
        <authorList>
            <consortium name="The Broad Institute Genomics Platform"/>
            <consortium name="The Broad Institute Genome Sequencing Center for Infectious Disease"/>
            <person name="Wu L."/>
            <person name="Ma J."/>
        </authorList>
    </citation>
    <scope>NUCLEOTIDE SEQUENCE [LARGE SCALE GENOMIC DNA]</scope>
    <source>
        <strain evidence="10">JCM 3106</strain>
    </source>
</reference>
<evidence type="ECO:0000313" key="9">
    <source>
        <dbReference type="EMBL" id="GAA3014702.1"/>
    </source>
</evidence>
<feature type="compositionally biased region" description="Basic residues" evidence="6">
    <location>
        <begin position="472"/>
        <end position="481"/>
    </location>
</feature>
<dbReference type="PANTHER" id="PTHR36447">
    <property type="entry name" value="BETA-GALACTOSIDASE GANA"/>
    <property type="match status" value="1"/>
</dbReference>
<dbReference type="SUPFAM" id="SSF51445">
    <property type="entry name" value="(Trans)glycosidases"/>
    <property type="match status" value="1"/>
</dbReference>
<dbReference type="SUPFAM" id="SSF52317">
    <property type="entry name" value="Class I glutamine amidotransferase-like"/>
    <property type="match status" value="1"/>
</dbReference>
<feature type="compositionally biased region" description="Basic and acidic residues" evidence="6">
    <location>
        <begin position="544"/>
        <end position="558"/>
    </location>
</feature>
<dbReference type="InterPro" id="IPR013738">
    <property type="entry name" value="Beta_galactosidase_Trimer"/>
</dbReference>
<keyword evidence="5" id="KW-0326">Glycosidase</keyword>
<feature type="compositionally biased region" description="Basic residues" evidence="6">
    <location>
        <begin position="489"/>
        <end position="510"/>
    </location>
</feature>
<protein>
    <recommendedName>
        <fullName evidence="3">beta-galactosidase</fullName>
        <ecNumber evidence="3">3.2.1.23</ecNumber>
    </recommendedName>
</protein>
<organism evidence="9 10">
    <name type="scientific">Streptosporangium longisporum</name>
    <dbReference type="NCBI Taxonomy" id="46187"/>
    <lineage>
        <taxon>Bacteria</taxon>
        <taxon>Bacillati</taxon>
        <taxon>Actinomycetota</taxon>
        <taxon>Actinomycetes</taxon>
        <taxon>Streptosporangiales</taxon>
        <taxon>Streptosporangiaceae</taxon>
        <taxon>Streptosporangium</taxon>
    </lineage>
</organism>
<feature type="compositionally biased region" description="Low complexity" evidence="6">
    <location>
        <begin position="663"/>
        <end position="677"/>
    </location>
</feature>
<dbReference type="CDD" id="cd03143">
    <property type="entry name" value="A4_beta-galactosidase_middle_domain"/>
    <property type="match status" value="1"/>
</dbReference>
<dbReference type="InterPro" id="IPR017853">
    <property type="entry name" value="GH"/>
</dbReference>
<dbReference type="InterPro" id="IPR029062">
    <property type="entry name" value="Class_I_gatase-like"/>
</dbReference>
<dbReference type="InterPro" id="IPR003476">
    <property type="entry name" value="Glyco_hydro_42"/>
</dbReference>
<dbReference type="Pfam" id="PF08532">
    <property type="entry name" value="Glyco_hydro_42M"/>
    <property type="match status" value="1"/>
</dbReference>
<evidence type="ECO:0000256" key="6">
    <source>
        <dbReference type="SAM" id="MobiDB-lite"/>
    </source>
</evidence>
<comment type="caution">
    <text evidence="9">The sequence shown here is derived from an EMBL/GenBank/DDBJ whole genome shotgun (WGS) entry which is preliminary data.</text>
</comment>
<dbReference type="EC" id="3.2.1.23" evidence="3"/>
<keyword evidence="4" id="KW-0378">Hydrolase</keyword>
<dbReference type="Pfam" id="PF02449">
    <property type="entry name" value="Glyco_hydro_42"/>
    <property type="match status" value="1"/>
</dbReference>
<evidence type="ECO:0000256" key="1">
    <source>
        <dbReference type="ARBA" id="ARBA00001412"/>
    </source>
</evidence>
<dbReference type="PANTHER" id="PTHR36447:SF1">
    <property type="entry name" value="BETA-GALACTOSIDASE GANA"/>
    <property type="match status" value="1"/>
</dbReference>
<feature type="compositionally biased region" description="Basic residues" evidence="6">
    <location>
        <begin position="728"/>
        <end position="738"/>
    </location>
</feature>
<keyword evidence="10" id="KW-1185">Reference proteome</keyword>
<accession>A0ABP6KP06</accession>
<name>A0ABP6KP06_9ACTN</name>
<feature type="compositionally biased region" description="Basic residues" evidence="6">
    <location>
        <begin position="567"/>
        <end position="578"/>
    </location>
</feature>
<evidence type="ECO:0000256" key="2">
    <source>
        <dbReference type="ARBA" id="ARBA00005940"/>
    </source>
</evidence>
<dbReference type="Proteomes" id="UP001499930">
    <property type="component" value="Unassembled WGS sequence"/>
</dbReference>